<keyword evidence="1" id="KW-0175">Coiled coil</keyword>
<feature type="region of interest" description="Disordered" evidence="2">
    <location>
        <begin position="1929"/>
        <end position="1953"/>
    </location>
</feature>
<feature type="compositionally biased region" description="Acidic residues" evidence="2">
    <location>
        <begin position="2080"/>
        <end position="2089"/>
    </location>
</feature>
<proteinExistence type="predicted"/>
<feature type="compositionally biased region" description="Low complexity" evidence="2">
    <location>
        <begin position="62"/>
        <end position="71"/>
    </location>
</feature>
<dbReference type="OrthoDB" id="5423371at2759"/>
<gene>
    <name evidence="3" type="ORF">AMS68_001779</name>
</gene>
<reference evidence="3 4" key="1">
    <citation type="journal article" date="2016" name="Sci. Rep.">
        <title>Peltaster fructicola genome reveals evolution from an invasive phytopathogen to an ectophytic parasite.</title>
        <authorList>
            <person name="Xu C."/>
            <person name="Chen H."/>
            <person name="Gleason M.L."/>
            <person name="Xu J.R."/>
            <person name="Liu H."/>
            <person name="Zhang R."/>
            <person name="Sun G."/>
        </authorList>
    </citation>
    <scope>NUCLEOTIDE SEQUENCE [LARGE SCALE GENOMIC DNA]</scope>
    <source>
        <strain evidence="3 4">LNHT1506</strain>
    </source>
</reference>
<feature type="compositionally biased region" description="Polar residues" evidence="2">
    <location>
        <begin position="51"/>
        <end position="61"/>
    </location>
</feature>
<sequence length="2194" mass="240077">MSSTDRSPSRDRTALTKQTHSAVDGRAAVPMWDSSDPERAPPPLPLPPGSQSPTTRANTSSAIAAAAQQIIERARESTPISSYTSNVAPLSPDRSLVKGTHHKRMQSLQTSSVKDLRSYIDNNRSPERAPERPASSNSFIMYGKDSSKDYGGSHERSPTPTPSGKDLLKDTPSLRPTTRAAPRPILGENTPPSSTMLALQTMKVPDDAFIDLNMRPATPSTPRPSTTYDFSSQLLNLTSIATSLQKEMAAISRRSKDNATDLLSLKEATLARDEDIRKSLKDLSTNVSSNLAPGNMSRNASSLGGLFLDNKAFSSPPPAAKPYTIPRVSSVPNFADIEHVGSPSPYSVEGAASVAMLEKIIREMVTKEGQERLLGTLSELFEKSSKDNSQAAKKVEELADFIKEKSASSALVPITQTATGAPRLDLSFDSPSATRGRAVTPPASTSVANDEVFRLLQKIKDSIGHSGGATAEVKGLVRDMRGEVLGMGRELGRKLDQVADSQVHSSLDRSITDTSGAHEETHRILQEGLDEIRSHLAEALHQHSSRIDEASRQITVAQPALNGDQIYSVVKHALVEHEETSRSLEERPAPVDHEGVLEAVKEGLKDFEPNIELQQFGLERDEILAVLKEGLEDYQRSRPEPAPIGIDKGEIYEMMQEALKDFQPGQKIRDDILADVRAALADFHGASQSTFTDEATRVAIIEAVRETVAEHGPAAPRELEISRDDLCDAVQASFDSTSGPFSTFSEKVSQRLQDLVDGLQGEFKQYSAANGRDTEQVLDAVKDGLEALRTEIESYVDRAQDVTGKDEIIDTVKAGLEQLRVDIQEQQRSTNDTTAGALLDYIKAEFEQLHEANGRSRELHEPTSDRSLDLLQALQMSVDDLKSRSRSRSISSESESKEEVYEAMKEEFEQLKTAILHGHAADKGELIETIQDSLGALHSRFNGSELSSMSSQSTEEILSNIRQEFTELKTSLTSTMDEGDRDVIITGVKRSIDDLRVQLAADHSDASAETMGMMKEELERFREMMSTSVVLGGNGGQHEALVAIREGLEELREIVNTSSGTKALPEDLLEALHGEFEILRNSVGTQSGSNEEVLDTIRVGLDDLQSSLEKKLDSRERNNAQQSELLDAMGEGLETLRADVLKTLDKPLDMTVNYEILDALKEGFASLRSELDGIKPVAAKSGQIVLAEGGIIGEASRDIGVDGAEPAAATSAAKQLGLDKIEILLAQLQIKIEGLAASIHDGSMGGRSMEPENAATRADLEGIEIQLKDLQETVLTIAEREHASTAPEGAATKADTDAIETLLRNAKSHLEDTLPQEAGSLATKEHFETLESMTSLTAEVLDSLKEKIDDTVACKADVAVVEVLVQDMKTMLDEMKEKSSDESTEDSRLTKADFDVLGILCTEIKTKLTEMDAVASKADVEQLHGLILEFRKSHEKLRESYESDIAITAKAFDDRKQEFESTIAQIDEVKLAVMEAKDDLLQRLTHEDVGLEIIVDKLKSLEDKAFSGAMSLEVTEILEVVKAEFERTHSSVEALKVDHEHNATTALEKQGEHKEALVLELGERLDTLFDGLMSKYDDAQLAAAEQAKALEEKSNSHEALFLSTKDMADDLRLSIDTLGTSLTSFTATYPDSMDKLVSDSKIVFNRVDDTYNKLDEAQSGLQHEHTVTRSEVQKVMTTLQALHSDLSEHNPRFMMSLREVQALITQHYEHSQKASEAAEQNTQAVRDLQQALKTGFEDAKGHTSSQTEVVRGALPALLPAPSDATSIDRAPYDDSGVHEKLDSLMDHVRDANSSAPQLERLDQIHEKVMATAAEVSAFVALQSRQIEQSSSTDTAVALERQSAQRDQIEADIAVLDEEKEDLQAEVDALKHERDALLAQKMKAATELSSVQTALAIRREELHHMENKAEMIERRMLEGVMNQSRLLLLTKSTRSQSPSKRKPQGRDLRIASNTSSISAMTTSTMPPLHANHTLAMKTRQPLSKGNQTPNTAERRIMSLSQIDHNLPSGGNAYATTPTLVDGSANGLKRSHSVKTGFNRKTSWAGTGKTRRVSEFNKENEALSEEDEEDDDFHSVTHRDDDDGEELDSEAGTERRTSYATESGIDHDQRPSLAGSEMSYETGSYLEGSEMDHRDSLAGSEANVDNNAEQEATKHVLRLEAPPTLKHVYAPPSDSGIGSDLPTALLSPSEQGVFFK</sequence>
<evidence type="ECO:0000313" key="4">
    <source>
        <dbReference type="Proteomes" id="UP000503462"/>
    </source>
</evidence>
<evidence type="ECO:0000256" key="1">
    <source>
        <dbReference type="SAM" id="Coils"/>
    </source>
</evidence>
<feature type="coiled-coil region" evidence="1">
    <location>
        <begin position="1218"/>
        <end position="1280"/>
    </location>
</feature>
<evidence type="ECO:0000313" key="3">
    <source>
        <dbReference type="EMBL" id="QIW96261.1"/>
    </source>
</evidence>
<feature type="region of interest" description="Disordered" evidence="2">
    <location>
        <begin position="2006"/>
        <end position="2154"/>
    </location>
</feature>
<feature type="compositionally biased region" description="Polar residues" evidence="2">
    <location>
        <begin position="78"/>
        <end position="88"/>
    </location>
</feature>
<feature type="compositionally biased region" description="Acidic residues" evidence="2">
    <location>
        <begin position="2060"/>
        <end position="2070"/>
    </location>
</feature>
<organism evidence="3 4">
    <name type="scientific">Peltaster fructicola</name>
    <dbReference type="NCBI Taxonomy" id="286661"/>
    <lineage>
        <taxon>Eukaryota</taxon>
        <taxon>Fungi</taxon>
        <taxon>Dikarya</taxon>
        <taxon>Ascomycota</taxon>
        <taxon>Pezizomycotina</taxon>
        <taxon>Dothideomycetes</taxon>
        <taxon>Dothideomycetes incertae sedis</taxon>
        <taxon>Peltaster</taxon>
    </lineage>
</organism>
<feature type="compositionally biased region" description="Basic and acidic residues" evidence="2">
    <location>
        <begin position="2050"/>
        <end position="2059"/>
    </location>
</feature>
<protein>
    <submittedName>
        <fullName evidence="3">Uncharacterized protein</fullName>
    </submittedName>
</protein>
<dbReference type="Proteomes" id="UP000503462">
    <property type="component" value="Chromosome 1"/>
</dbReference>
<feature type="coiled-coil region" evidence="1">
    <location>
        <begin position="1838"/>
        <end position="1914"/>
    </location>
</feature>
<name>A0A6H0XNC9_9PEZI</name>
<feature type="region of interest" description="Disordered" evidence="2">
    <location>
        <begin position="1"/>
        <end position="193"/>
    </location>
</feature>
<accession>A0A6H0XNC9</accession>
<feature type="compositionally biased region" description="Pro residues" evidence="2">
    <location>
        <begin position="40"/>
        <end position="50"/>
    </location>
</feature>
<evidence type="ECO:0000256" key="2">
    <source>
        <dbReference type="SAM" id="MobiDB-lite"/>
    </source>
</evidence>
<keyword evidence="4" id="KW-1185">Reference proteome</keyword>
<feature type="coiled-coil region" evidence="1">
    <location>
        <begin position="778"/>
        <end position="805"/>
    </location>
</feature>
<feature type="compositionally biased region" description="Basic and acidic residues" evidence="2">
    <location>
        <begin position="145"/>
        <end position="157"/>
    </location>
</feature>
<feature type="compositionally biased region" description="Polar residues" evidence="2">
    <location>
        <begin position="2032"/>
        <end position="2043"/>
    </location>
</feature>
<dbReference type="EMBL" id="CP051139">
    <property type="protein sequence ID" value="QIW96261.1"/>
    <property type="molecule type" value="Genomic_DNA"/>
</dbReference>
<feature type="compositionally biased region" description="Basic and acidic residues" evidence="2">
    <location>
        <begin position="114"/>
        <end position="131"/>
    </location>
</feature>